<dbReference type="EMBL" id="UFYW01000001">
    <property type="protein sequence ID" value="STD84323.1"/>
    <property type="molecule type" value="Genomic_DNA"/>
</dbReference>
<evidence type="ECO:0000313" key="3">
    <source>
        <dbReference type="EMBL" id="STD84323.1"/>
    </source>
</evidence>
<evidence type="ECO:0000259" key="2">
    <source>
        <dbReference type="Pfam" id="PF10882"/>
    </source>
</evidence>
<sequence length="456" mass="52004">MNYIFFGINLIVIFSIAFTMNLLSKPHKNILLENTLSPDHLQHPDVLALVAEYRRRIMQFVGILSVASLIFLFNLYGSILMTFFWLLLFLLLGASYVLQIHYIGKMHELIEHKNWGLPIDPVLVDTKLIQQKNRKLLPLVSFLPSLLLVIAGVIYFPTAENGPGWLFSLINCLIFLLFLYLWQVIRRLPVRPLTKDFQINQQFNDLTKFYWSLLVVLMSTGTLLLFFVPLLSTQLTGVVGELSAVLFVLLLVFLMVVPFGLLLRLRKKQDQLLASTEQRYYDEDRYWRYGVYINPTDPRLFVPDRVGLNIGINLGKKTGKGLAIGTGILMIAIMVVTIVPLYQLDFNPDAISGEMTDQSVQFDAPLASRQTIPLDEIRTVTLVDTLPEPTVRTMGMATDHYLTGNFNVAGQSAKLFMDKRSQPILRLSTADITIYYTNKDASETVKLYETLEQKLQ</sequence>
<accession>A0A376H1Y8</accession>
<proteinExistence type="predicted"/>
<feature type="transmembrane region" description="Helical" evidence="1">
    <location>
        <begin position="242"/>
        <end position="263"/>
    </location>
</feature>
<dbReference type="Pfam" id="PF10882">
    <property type="entry name" value="bPH_5"/>
    <property type="match status" value="1"/>
</dbReference>
<feature type="transmembrane region" description="Helical" evidence="1">
    <location>
        <begin position="83"/>
        <end position="103"/>
    </location>
</feature>
<feature type="domain" description="Bacterial Pleckstrin homology" evidence="2">
    <location>
        <begin position="357"/>
        <end position="447"/>
    </location>
</feature>
<keyword evidence="1" id="KW-1133">Transmembrane helix</keyword>
<evidence type="ECO:0000313" key="4">
    <source>
        <dbReference type="Proteomes" id="UP000254807"/>
    </source>
</evidence>
<reference evidence="3 4" key="1">
    <citation type="submission" date="2018-06" db="EMBL/GenBank/DDBJ databases">
        <authorList>
            <consortium name="Pathogen Informatics"/>
            <person name="Doyle S."/>
        </authorList>
    </citation>
    <scope>NUCLEOTIDE SEQUENCE [LARGE SCALE GENOMIC DNA]</scope>
    <source>
        <strain evidence="3 4">NCTC12360</strain>
    </source>
</reference>
<feature type="transmembrane region" description="Helical" evidence="1">
    <location>
        <begin position="162"/>
        <end position="182"/>
    </location>
</feature>
<name>A0A376H1Y8_ENTGA</name>
<dbReference type="InterPro" id="IPR027783">
    <property type="entry name" value="Bacterial_PH-related"/>
</dbReference>
<feature type="transmembrane region" description="Helical" evidence="1">
    <location>
        <begin position="209"/>
        <end position="230"/>
    </location>
</feature>
<keyword evidence="4" id="KW-1185">Reference proteome</keyword>
<protein>
    <submittedName>
        <fullName evidence="3">Predicted membrane protein</fullName>
    </submittedName>
</protein>
<dbReference type="AlphaFoldDB" id="A0A376H1Y8"/>
<feature type="transmembrane region" description="Helical" evidence="1">
    <location>
        <begin position="136"/>
        <end position="156"/>
    </location>
</feature>
<keyword evidence="1" id="KW-0472">Membrane</keyword>
<feature type="transmembrane region" description="Helical" evidence="1">
    <location>
        <begin position="322"/>
        <end position="342"/>
    </location>
</feature>
<dbReference type="OrthoDB" id="157646at2"/>
<keyword evidence="1" id="KW-0812">Transmembrane</keyword>
<dbReference type="Proteomes" id="UP000254807">
    <property type="component" value="Unassembled WGS sequence"/>
</dbReference>
<feature type="transmembrane region" description="Helical" evidence="1">
    <location>
        <begin position="57"/>
        <end position="77"/>
    </location>
</feature>
<feature type="transmembrane region" description="Helical" evidence="1">
    <location>
        <begin position="6"/>
        <end position="23"/>
    </location>
</feature>
<dbReference type="RefSeq" id="WP_060815109.1">
    <property type="nucleotide sequence ID" value="NZ_JBHKUX010000021.1"/>
</dbReference>
<organism evidence="3 4">
    <name type="scientific">Enterococcus gallinarum</name>
    <dbReference type="NCBI Taxonomy" id="1353"/>
    <lineage>
        <taxon>Bacteria</taxon>
        <taxon>Bacillati</taxon>
        <taxon>Bacillota</taxon>
        <taxon>Bacilli</taxon>
        <taxon>Lactobacillales</taxon>
        <taxon>Enterococcaceae</taxon>
        <taxon>Enterococcus</taxon>
    </lineage>
</organism>
<evidence type="ECO:0000256" key="1">
    <source>
        <dbReference type="SAM" id="Phobius"/>
    </source>
</evidence>
<gene>
    <name evidence="3" type="ORF">NCTC12360_02858</name>
</gene>